<sequence>MVLEVCGYMIDKMVYPNFVTFRIMIDALCKEGLLERNVDTVDPIVGKRNSQLPSVIVMSSLILRMLEMENEEGEEGELVKLVRLLKRLLQKNLIGDSIAYSLIAHVKVRLGDLDFALEMYNEMVRRGFRENLFVYTSFIQAFCERGRIEEVVGLMREMEGKGLGAYGETYEFVIVGHADSGWVEECWSVFEEMMNVGFVPGCLLFDKVAEKLCENGDAEKVNDMLSAGFLPSNVTDSHLIDGYARKDEVKRVLNIYYKMEYKSVSWIVCLSVDDSMFVLFWKG</sequence>
<organism evidence="4 7">
    <name type="scientific">Medicago truncatula</name>
    <name type="common">Barrel medic</name>
    <name type="synonym">Medicago tribuloides</name>
    <dbReference type="NCBI Taxonomy" id="3880"/>
    <lineage>
        <taxon>Eukaryota</taxon>
        <taxon>Viridiplantae</taxon>
        <taxon>Streptophyta</taxon>
        <taxon>Embryophyta</taxon>
        <taxon>Tracheophyta</taxon>
        <taxon>Spermatophyta</taxon>
        <taxon>Magnoliopsida</taxon>
        <taxon>eudicotyledons</taxon>
        <taxon>Gunneridae</taxon>
        <taxon>Pentapetalae</taxon>
        <taxon>rosids</taxon>
        <taxon>fabids</taxon>
        <taxon>Fabales</taxon>
        <taxon>Fabaceae</taxon>
        <taxon>Papilionoideae</taxon>
        <taxon>50 kb inversion clade</taxon>
        <taxon>NPAAA clade</taxon>
        <taxon>Hologalegina</taxon>
        <taxon>IRL clade</taxon>
        <taxon>Trifolieae</taxon>
        <taxon>Medicago</taxon>
    </lineage>
</organism>
<feature type="repeat" description="PPR" evidence="3">
    <location>
        <begin position="96"/>
        <end position="130"/>
    </location>
</feature>
<reference evidence="4 7" key="2">
    <citation type="journal article" date="2014" name="BMC Genomics">
        <title>An improved genome release (version Mt4.0) for the model legume Medicago truncatula.</title>
        <authorList>
            <person name="Tang H."/>
            <person name="Krishnakumar V."/>
            <person name="Bidwell S."/>
            <person name="Rosen B."/>
            <person name="Chan A."/>
            <person name="Zhou S."/>
            <person name="Gentzbittel L."/>
            <person name="Childs K.L."/>
            <person name="Yandell M."/>
            <person name="Gundlach H."/>
            <person name="Mayer K.F."/>
            <person name="Schwartz D.C."/>
            <person name="Town C.D."/>
        </authorList>
    </citation>
    <scope>GENOME REANNOTATION</scope>
    <source>
        <strain evidence="4">A17</strain>
        <strain evidence="6 7">cv. Jemalong A17</strain>
    </source>
</reference>
<evidence type="ECO:0000256" key="2">
    <source>
        <dbReference type="ARBA" id="ARBA00022737"/>
    </source>
</evidence>
<dbReference type="EMBL" id="CM001217">
    <property type="protein sequence ID" value="KEH40882.1"/>
    <property type="molecule type" value="Genomic_DNA"/>
</dbReference>
<comment type="similarity">
    <text evidence="1">Belongs to the PPR family. P subfamily.</text>
</comment>
<protein>
    <submittedName>
        <fullName evidence="4">PPR containing plant protein</fullName>
    </submittedName>
    <submittedName>
        <fullName evidence="5">Putative pentatricopeptide</fullName>
    </submittedName>
</protein>
<dbReference type="STRING" id="3880.A0A072VGK5"/>
<dbReference type="EMBL" id="PSQE01000001">
    <property type="protein sequence ID" value="RHN78285.1"/>
    <property type="molecule type" value="Genomic_DNA"/>
</dbReference>
<dbReference type="NCBIfam" id="TIGR00756">
    <property type="entry name" value="PPR"/>
    <property type="match status" value="2"/>
</dbReference>
<reference evidence="4 7" key="1">
    <citation type="journal article" date="2011" name="Nature">
        <title>The Medicago genome provides insight into the evolution of rhizobial symbioses.</title>
        <authorList>
            <person name="Young N.D."/>
            <person name="Debelle F."/>
            <person name="Oldroyd G.E."/>
            <person name="Geurts R."/>
            <person name="Cannon S.B."/>
            <person name="Udvardi M.K."/>
            <person name="Benedito V.A."/>
            <person name="Mayer K.F."/>
            <person name="Gouzy J."/>
            <person name="Schoof H."/>
            <person name="Van de Peer Y."/>
            <person name="Proost S."/>
            <person name="Cook D.R."/>
            <person name="Meyers B.C."/>
            <person name="Spannagl M."/>
            <person name="Cheung F."/>
            <person name="De Mita S."/>
            <person name="Krishnakumar V."/>
            <person name="Gundlach H."/>
            <person name="Zhou S."/>
            <person name="Mudge J."/>
            <person name="Bharti A.K."/>
            <person name="Murray J.D."/>
            <person name="Naoumkina M.A."/>
            <person name="Rosen B."/>
            <person name="Silverstein K.A."/>
            <person name="Tang H."/>
            <person name="Rombauts S."/>
            <person name="Zhao P.X."/>
            <person name="Zhou P."/>
            <person name="Barbe V."/>
            <person name="Bardou P."/>
            <person name="Bechner M."/>
            <person name="Bellec A."/>
            <person name="Berger A."/>
            <person name="Berges H."/>
            <person name="Bidwell S."/>
            <person name="Bisseling T."/>
            <person name="Choisne N."/>
            <person name="Couloux A."/>
            <person name="Denny R."/>
            <person name="Deshpande S."/>
            <person name="Dai X."/>
            <person name="Doyle J.J."/>
            <person name="Dudez A.M."/>
            <person name="Farmer A.D."/>
            <person name="Fouteau S."/>
            <person name="Franken C."/>
            <person name="Gibelin C."/>
            <person name="Gish J."/>
            <person name="Goldstein S."/>
            <person name="Gonzalez A.J."/>
            <person name="Green P.J."/>
            <person name="Hallab A."/>
            <person name="Hartog M."/>
            <person name="Hua A."/>
            <person name="Humphray S.J."/>
            <person name="Jeong D.H."/>
            <person name="Jing Y."/>
            <person name="Jocker A."/>
            <person name="Kenton S.M."/>
            <person name="Kim D.J."/>
            <person name="Klee K."/>
            <person name="Lai H."/>
            <person name="Lang C."/>
            <person name="Lin S."/>
            <person name="Macmil S.L."/>
            <person name="Magdelenat G."/>
            <person name="Matthews L."/>
            <person name="McCorrison J."/>
            <person name="Monaghan E.L."/>
            <person name="Mun J.H."/>
            <person name="Najar F.Z."/>
            <person name="Nicholson C."/>
            <person name="Noirot C."/>
            <person name="O'Bleness M."/>
            <person name="Paule C.R."/>
            <person name="Poulain J."/>
            <person name="Prion F."/>
            <person name="Qin B."/>
            <person name="Qu C."/>
            <person name="Retzel E.F."/>
            <person name="Riddle C."/>
            <person name="Sallet E."/>
            <person name="Samain S."/>
            <person name="Samson N."/>
            <person name="Sanders I."/>
            <person name="Saurat O."/>
            <person name="Scarpelli C."/>
            <person name="Schiex T."/>
            <person name="Segurens B."/>
            <person name="Severin A.J."/>
            <person name="Sherrier D.J."/>
            <person name="Shi R."/>
            <person name="Sims S."/>
            <person name="Singer S.R."/>
            <person name="Sinharoy S."/>
            <person name="Sterck L."/>
            <person name="Viollet A."/>
            <person name="Wang B.B."/>
            <person name="Wang K."/>
            <person name="Wang M."/>
            <person name="Wang X."/>
            <person name="Warfsmann J."/>
            <person name="Weissenbach J."/>
            <person name="White D.D."/>
            <person name="White J.D."/>
            <person name="Wiley G.B."/>
            <person name="Wincker P."/>
            <person name="Xing Y."/>
            <person name="Yang L."/>
            <person name="Yao Z."/>
            <person name="Ying F."/>
            <person name="Zhai J."/>
            <person name="Zhou L."/>
            <person name="Zuber A."/>
            <person name="Denarie J."/>
            <person name="Dixon R.A."/>
            <person name="May G.D."/>
            <person name="Schwartz D.C."/>
            <person name="Rogers J."/>
            <person name="Quetier F."/>
            <person name="Town C.D."/>
            <person name="Roe B.A."/>
        </authorList>
    </citation>
    <scope>NUCLEOTIDE SEQUENCE [LARGE SCALE GENOMIC DNA]</scope>
    <source>
        <strain evidence="4">A17</strain>
        <strain evidence="6 7">cv. Jemalong A17</strain>
    </source>
</reference>
<dbReference type="Pfam" id="PF01535">
    <property type="entry name" value="PPR"/>
    <property type="match status" value="4"/>
</dbReference>
<accession>A0A072VGK5</accession>
<evidence type="ECO:0000256" key="1">
    <source>
        <dbReference type="ARBA" id="ARBA00007626"/>
    </source>
</evidence>
<dbReference type="Gene3D" id="1.25.40.10">
    <property type="entry name" value="Tetratricopeptide repeat domain"/>
    <property type="match status" value="2"/>
</dbReference>
<evidence type="ECO:0000313" key="8">
    <source>
        <dbReference type="Proteomes" id="UP000265566"/>
    </source>
</evidence>
<evidence type="ECO:0000313" key="4">
    <source>
        <dbReference type="EMBL" id="KEH40882.1"/>
    </source>
</evidence>
<dbReference type="InterPro" id="IPR002885">
    <property type="entry name" value="PPR_rpt"/>
</dbReference>
<proteinExistence type="inferred from homology"/>
<evidence type="ECO:0000256" key="3">
    <source>
        <dbReference type="PROSITE-ProRule" id="PRU00708"/>
    </source>
</evidence>
<reference evidence="6" key="3">
    <citation type="submission" date="2015-04" db="UniProtKB">
        <authorList>
            <consortium name="EnsemblPlants"/>
        </authorList>
    </citation>
    <scope>IDENTIFICATION</scope>
    <source>
        <strain evidence="6">cv. Jemalong A17</strain>
    </source>
</reference>
<name>A0A072VGK5_MEDTR</name>
<dbReference type="OrthoDB" id="185373at2759"/>
<dbReference type="Proteomes" id="UP000265566">
    <property type="component" value="Chromosome 1"/>
</dbReference>
<keyword evidence="7" id="KW-1185">Reference proteome</keyword>
<keyword evidence="2" id="KW-0677">Repeat</keyword>
<reference evidence="5" key="5">
    <citation type="journal article" date="2018" name="Nat. Plants">
        <title>Whole-genome landscape of Medicago truncatula symbiotic genes.</title>
        <authorList>
            <person name="Pecrix Y."/>
            <person name="Gamas P."/>
            <person name="Carrere S."/>
        </authorList>
    </citation>
    <scope>NUCLEOTIDE SEQUENCE</scope>
    <source>
        <tissue evidence="5">Leaves</tissue>
    </source>
</reference>
<dbReference type="PANTHER" id="PTHR47941">
    <property type="entry name" value="PENTATRICOPEPTIDE REPEAT-CONTAINING PROTEIN 3, MITOCHONDRIAL"/>
    <property type="match status" value="1"/>
</dbReference>
<evidence type="ECO:0000313" key="5">
    <source>
        <dbReference type="EMBL" id="RHN78285.1"/>
    </source>
</evidence>
<gene>
    <name evidence="4" type="ordered locus">MTR_1g036840</name>
    <name evidence="5" type="ORF">MtrunA17_Chr1g0163811</name>
</gene>
<evidence type="ECO:0000313" key="7">
    <source>
        <dbReference type="Proteomes" id="UP000002051"/>
    </source>
</evidence>
<feature type="repeat" description="PPR" evidence="3">
    <location>
        <begin position="166"/>
        <end position="200"/>
    </location>
</feature>
<dbReference type="AlphaFoldDB" id="A0A072VGK5"/>
<reference evidence="8" key="4">
    <citation type="journal article" date="2018" name="Nat. Plants">
        <title>Whole-genome landscape of Medicago truncatula symbiotic genes.</title>
        <authorList>
            <person name="Pecrix Y."/>
            <person name="Staton S.E."/>
            <person name="Sallet E."/>
            <person name="Lelandais-Briere C."/>
            <person name="Moreau S."/>
            <person name="Carrere S."/>
            <person name="Blein T."/>
            <person name="Jardinaud M.F."/>
            <person name="Latrasse D."/>
            <person name="Zouine M."/>
            <person name="Zahm M."/>
            <person name="Kreplak J."/>
            <person name="Mayjonade B."/>
            <person name="Satge C."/>
            <person name="Perez M."/>
            <person name="Cauet S."/>
            <person name="Marande W."/>
            <person name="Chantry-Darmon C."/>
            <person name="Lopez-Roques C."/>
            <person name="Bouchez O."/>
            <person name="Berard A."/>
            <person name="Debelle F."/>
            <person name="Munos S."/>
            <person name="Bendahmane A."/>
            <person name="Berges H."/>
            <person name="Niebel A."/>
            <person name="Buitink J."/>
            <person name="Frugier F."/>
            <person name="Benhamed M."/>
            <person name="Crespi M."/>
            <person name="Gouzy J."/>
            <person name="Gamas P."/>
        </authorList>
    </citation>
    <scope>NUCLEOTIDE SEQUENCE [LARGE SCALE GENOMIC DNA]</scope>
    <source>
        <strain evidence="8">cv. Jemalong A17</strain>
    </source>
</reference>
<evidence type="ECO:0000313" key="6">
    <source>
        <dbReference type="EnsemblPlants" id="KEH40882"/>
    </source>
</evidence>
<dbReference type="HOGENOM" id="CLU_002706_49_0_1"/>
<dbReference type="Pfam" id="PF12854">
    <property type="entry name" value="PPR_1"/>
    <property type="match status" value="1"/>
</dbReference>
<dbReference type="Proteomes" id="UP000002051">
    <property type="component" value="Unassembled WGS sequence"/>
</dbReference>
<dbReference type="EnsemblPlants" id="KEH40882">
    <property type="protein sequence ID" value="KEH40882"/>
    <property type="gene ID" value="MTR_1g036840"/>
</dbReference>
<dbReference type="Gramene" id="rna1820">
    <property type="protein sequence ID" value="RHN78285.1"/>
    <property type="gene ID" value="gene1820"/>
</dbReference>
<dbReference type="PROSITE" id="PS51375">
    <property type="entry name" value="PPR"/>
    <property type="match status" value="3"/>
</dbReference>
<dbReference type="InterPro" id="IPR011990">
    <property type="entry name" value="TPR-like_helical_dom_sf"/>
</dbReference>
<feature type="repeat" description="PPR" evidence="3">
    <location>
        <begin position="131"/>
        <end position="165"/>
    </location>
</feature>